<evidence type="ECO:0000256" key="1">
    <source>
        <dbReference type="ARBA" id="ARBA00022747"/>
    </source>
</evidence>
<dbReference type="Gene3D" id="3.90.220.20">
    <property type="entry name" value="DNA methylase specificity domains"/>
    <property type="match status" value="1"/>
</dbReference>
<dbReference type="GO" id="GO:0009307">
    <property type="term" value="P:DNA restriction-modification system"/>
    <property type="evidence" value="ECO:0007669"/>
    <property type="project" value="UniProtKB-KW"/>
</dbReference>
<evidence type="ECO:0008006" key="4">
    <source>
        <dbReference type="Google" id="ProtNLM"/>
    </source>
</evidence>
<dbReference type="HOGENOM" id="CLU_1400026_0_0_9"/>
<dbReference type="SUPFAM" id="SSF116734">
    <property type="entry name" value="DNA methylase specificity domain"/>
    <property type="match status" value="1"/>
</dbReference>
<dbReference type="InterPro" id="IPR044946">
    <property type="entry name" value="Restrct_endonuc_typeI_TRD_sf"/>
</dbReference>
<dbReference type="AlphaFoldDB" id="A0A078LYW2"/>
<reference evidence="3" key="1">
    <citation type="submission" date="2014-07" db="EMBL/GenBank/DDBJ databases">
        <authorList>
            <person name="Urmite Genomes Urmite Genomes"/>
        </authorList>
    </citation>
    <scope>NUCLEOTIDE SEQUENCE</scope>
    <source>
        <strain evidence="3">13S34_air</strain>
    </source>
</reference>
<evidence type="ECO:0000256" key="2">
    <source>
        <dbReference type="ARBA" id="ARBA00023125"/>
    </source>
</evidence>
<evidence type="ECO:0000313" key="3">
    <source>
        <dbReference type="EMBL" id="CEA00293.1"/>
    </source>
</evidence>
<keyword evidence="2" id="KW-0238">DNA-binding</keyword>
<dbReference type="EMBL" id="LN483073">
    <property type="protein sequence ID" value="CEA00293.1"/>
    <property type="molecule type" value="Genomic_DNA"/>
</dbReference>
<gene>
    <name evidence="3" type="ORF">BN1050_00558</name>
</gene>
<proteinExistence type="predicted"/>
<dbReference type="GO" id="GO:0003677">
    <property type="term" value="F:DNA binding"/>
    <property type="evidence" value="ECO:0007669"/>
    <property type="project" value="UniProtKB-KW"/>
</dbReference>
<accession>A0A078LYW2</accession>
<sequence>MKLKECAIITPGVFTNRVETSPHSENSVHVKVLTLKEFNQCLGVDYRISQEKDNSLFVNKEKVKPEVVTDDKSLVLHIQTQKFVWFPSHYAGLLLTNNFLKLTFTQDVDLHFMEWLLNEHPTIQKQIALFTEGSVAAVLKLSNVKEIEVDVPALSTQTILGKVAQLKKRKAALLRQKEQLEQEWLHHKMVAALTNEGGHGYVNK</sequence>
<organism evidence="3">
    <name type="scientific">Metalysinibacillus saudimassiliensis</name>
    <dbReference type="NCBI Taxonomy" id="1461583"/>
    <lineage>
        <taxon>Bacteria</taxon>
        <taxon>Bacillati</taxon>
        <taxon>Bacillota</taxon>
        <taxon>Bacilli</taxon>
        <taxon>Bacillales</taxon>
        <taxon>Caryophanaceae</taxon>
        <taxon>Metalysinibacillus</taxon>
    </lineage>
</organism>
<protein>
    <recommendedName>
        <fullName evidence="4">Type I restriction modification DNA specificity domain protein</fullName>
    </recommendedName>
</protein>
<name>A0A078LYW2_9BACL</name>
<dbReference type="PATRIC" id="fig|1461583.4.peg.530"/>
<keyword evidence="1" id="KW-0680">Restriction system</keyword>